<evidence type="ECO:0000313" key="2">
    <source>
        <dbReference type="Proteomes" id="UP000606172"/>
    </source>
</evidence>
<dbReference type="Pfam" id="PF06626">
    <property type="entry name" value="DUF1152"/>
    <property type="match status" value="1"/>
</dbReference>
<dbReference type="RefSeq" id="WP_204023102.1">
    <property type="nucleotide sequence ID" value="NZ_BOOW01000010.1"/>
</dbReference>
<accession>A0A919RCQ3</accession>
<protein>
    <recommendedName>
        <fullName evidence="3">DUF1152 domain-containing protein</fullName>
    </recommendedName>
</protein>
<organism evidence="1 2">
    <name type="scientific">Sinosporangium siamense</name>
    <dbReference type="NCBI Taxonomy" id="1367973"/>
    <lineage>
        <taxon>Bacteria</taxon>
        <taxon>Bacillati</taxon>
        <taxon>Actinomycetota</taxon>
        <taxon>Actinomycetes</taxon>
        <taxon>Streptosporangiales</taxon>
        <taxon>Streptosporangiaceae</taxon>
        <taxon>Sinosporangium</taxon>
    </lineage>
</organism>
<name>A0A919RCQ3_9ACTN</name>
<comment type="caution">
    <text evidence="1">The sequence shown here is derived from an EMBL/GenBank/DDBJ whole genome shotgun (WGS) entry which is preliminary data.</text>
</comment>
<dbReference type="InterPro" id="IPR010581">
    <property type="entry name" value="DUF1152"/>
</dbReference>
<dbReference type="AlphaFoldDB" id="A0A919RCQ3"/>
<dbReference type="EMBL" id="BOOW01000010">
    <property type="protein sequence ID" value="GII91510.1"/>
    <property type="molecule type" value="Genomic_DNA"/>
</dbReference>
<keyword evidence="2" id="KW-1185">Reference proteome</keyword>
<dbReference type="Proteomes" id="UP000606172">
    <property type="component" value="Unassembled WGS sequence"/>
</dbReference>
<sequence>MSLDTVPFFTRLAGVRRVLIAGAGGGHDVYAGLPVALTLMERGVAVTFANLTFSPLTEPGLDWMAPGLARVHPDLEPDGPYFPELRLSRWLRSRDRDAEVYALEKTGVRPLTRAYRQLVEALGGVDAVVLVDGGTDILMRGDEAGLGTPGEDLASVAAVAALPEAVIKLVLSIGFGVDTYHGVCHAHVLENLAALSRDGGYLGAFSVPGDSPEGLAFLDAVNDAAAVIPERASIPSGSIAAAVRGEAGHVATGARELKGEVFVNPLMALYFAVELDVLVRHCLYMDLIGPTETAWQVHAVIEGFRKTISLRPRRALPF</sequence>
<evidence type="ECO:0008006" key="3">
    <source>
        <dbReference type="Google" id="ProtNLM"/>
    </source>
</evidence>
<proteinExistence type="predicted"/>
<gene>
    <name evidence="1" type="ORF">Ssi02_17410</name>
</gene>
<reference evidence="1" key="1">
    <citation type="submission" date="2021-01" db="EMBL/GenBank/DDBJ databases">
        <title>Whole genome shotgun sequence of Sinosporangium siamense NBRC 109515.</title>
        <authorList>
            <person name="Komaki H."/>
            <person name="Tamura T."/>
        </authorList>
    </citation>
    <scope>NUCLEOTIDE SEQUENCE</scope>
    <source>
        <strain evidence="1">NBRC 109515</strain>
    </source>
</reference>
<evidence type="ECO:0000313" key="1">
    <source>
        <dbReference type="EMBL" id="GII91510.1"/>
    </source>
</evidence>